<evidence type="ECO:0000256" key="1">
    <source>
        <dbReference type="SAM" id="MobiDB-lite"/>
    </source>
</evidence>
<dbReference type="Proteomes" id="UP000240883">
    <property type="component" value="Unassembled WGS sequence"/>
</dbReference>
<feature type="compositionally biased region" description="Basic residues" evidence="1">
    <location>
        <begin position="34"/>
        <end position="43"/>
    </location>
</feature>
<dbReference type="InterPro" id="IPR021858">
    <property type="entry name" value="Fun_TF"/>
</dbReference>
<evidence type="ECO:0008006" key="4">
    <source>
        <dbReference type="Google" id="ProtNLM"/>
    </source>
</evidence>
<dbReference type="EMBL" id="KZ678132">
    <property type="protein sequence ID" value="PSN69705.1"/>
    <property type="molecule type" value="Genomic_DNA"/>
</dbReference>
<dbReference type="AlphaFoldDB" id="A0A2T2NW96"/>
<dbReference type="STRING" id="1448308.A0A2T2NW96"/>
<gene>
    <name evidence="2" type="ORF">BS50DRAFT_598577</name>
</gene>
<accession>A0A2T2NW96</accession>
<dbReference type="OrthoDB" id="4159781at2759"/>
<dbReference type="PANTHER" id="PTHR37540">
    <property type="entry name" value="TRANSCRIPTION FACTOR (ACR-2), PUTATIVE-RELATED-RELATED"/>
    <property type="match status" value="1"/>
</dbReference>
<dbReference type="Pfam" id="PF11951">
    <property type="entry name" value="Fungal_trans_2"/>
    <property type="match status" value="1"/>
</dbReference>
<organism evidence="2 3">
    <name type="scientific">Corynespora cassiicola Philippines</name>
    <dbReference type="NCBI Taxonomy" id="1448308"/>
    <lineage>
        <taxon>Eukaryota</taxon>
        <taxon>Fungi</taxon>
        <taxon>Dikarya</taxon>
        <taxon>Ascomycota</taxon>
        <taxon>Pezizomycotina</taxon>
        <taxon>Dothideomycetes</taxon>
        <taxon>Pleosporomycetidae</taxon>
        <taxon>Pleosporales</taxon>
        <taxon>Corynesporascaceae</taxon>
        <taxon>Corynespora</taxon>
    </lineage>
</organism>
<evidence type="ECO:0000313" key="2">
    <source>
        <dbReference type="EMBL" id="PSN69705.1"/>
    </source>
</evidence>
<sequence>MASQRDAAQGKQRNALPAAPVQQDFLFVDASKAKSSRQGRRNARSFVMQKARRERPWSTSKHAAKQRKSPESTSPVTVGTPDLSHTPITSTPSPPIVPTGVDYLQFTDQTYFPVVKQEYCSDCQIFMCRPGQNLCPRCLLLQPPAPAEDPDNSLFDPFGTTSVDINGSVSELLEHFVTEMAPGIIAVDFRHKSDLMRLDWFGTAMSNPGFMHSLLCTAALHQYMGGRGSINTILYHRAQAIASINMAISNPDPNVAISDANIGAVFNLLSVEESLVLPVFAQEPLEDDQPNQRQIHLNGLRRMIQLRGGLAAISSNRILQAFILWHSTAHAIASFEAPYLSAIDYIGTACLPRRAQGYQSSISNHLLDYCRNAQVKESLTGLVENALILIADLNVWFNDPLCPLDPLEIQNFACVLECLLLKWLQDNEGLMTPLEDALCTALLIFTVRTTEALKRPNDAHLLHFVASMRLEKALSATSRSEWQYCPDLLLWILAIGTISGQGSPQSSWFVYQMSLACSEFGVQSAEALLGRLHYCGWVSFKLDDAVCQLWDKIIHLRLEDRIFLPIKSRIDEWLETNTAGPLQFQVSEPDFIDWQNIDWVALSNPPGHTLGEYYDVSPGGEGGLYDFATSSVCSWPWQ</sequence>
<protein>
    <recommendedName>
        <fullName evidence="4">Transcription factor domain-containing protein</fullName>
    </recommendedName>
</protein>
<keyword evidence="3" id="KW-1185">Reference proteome</keyword>
<reference evidence="2 3" key="1">
    <citation type="journal article" date="2018" name="Front. Microbiol.">
        <title>Genome-Wide Analysis of Corynespora cassiicola Leaf Fall Disease Putative Effectors.</title>
        <authorList>
            <person name="Lopez D."/>
            <person name="Ribeiro S."/>
            <person name="Label P."/>
            <person name="Fumanal B."/>
            <person name="Venisse J.S."/>
            <person name="Kohler A."/>
            <person name="de Oliveira R.R."/>
            <person name="Labutti K."/>
            <person name="Lipzen A."/>
            <person name="Lail K."/>
            <person name="Bauer D."/>
            <person name="Ohm R.A."/>
            <person name="Barry K.W."/>
            <person name="Spatafora J."/>
            <person name="Grigoriev I.V."/>
            <person name="Martin F.M."/>
            <person name="Pujade-Renaud V."/>
        </authorList>
    </citation>
    <scope>NUCLEOTIDE SEQUENCE [LARGE SCALE GENOMIC DNA]</scope>
    <source>
        <strain evidence="2 3">Philippines</strain>
    </source>
</reference>
<feature type="region of interest" description="Disordered" evidence="1">
    <location>
        <begin position="1"/>
        <end position="94"/>
    </location>
</feature>
<proteinExistence type="predicted"/>
<name>A0A2T2NW96_CORCC</name>
<evidence type="ECO:0000313" key="3">
    <source>
        <dbReference type="Proteomes" id="UP000240883"/>
    </source>
</evidence>
<dbReference type="PANTHER" id="PTHR37540:SF5">
    <property type="entry name" value="TRANSCRIPTION FACTOR DOMAIN-CONTAINING PROTEIN"/>
    <property type="match status" value="1"/>
</dbReference>